<reference evidence="1" key="1">
    <citation type="submission" date="2021-06" db="EMBL/GenBank/DDBJ databases">
        <title>Comparative genomics, transcriptomics and evolutionary studies reveal genomic signatures of adaptation to plant cell wall in hemibiotrophic fungi.</title>
        <authorList>
            <consortium name="DOE Joint Genome Institute"/>
            <person name="Baroncelli R."/>
            <person name="Diaz J.F."/>
            <person name="Benocci T."/>
            <person name="Peng M."/>
            <person name="Battaglia E."/>
            <person name="Haridas S."/>
            <person name="Andreopoulos W."/>
            <person name="Labutti K."/>
            <person name="Pangilinan J."/>
            <person name="Floch G.L."/>
            <person name="Makela M.R."/>
            <person name="Henrissat B."/>
            <person name="Grigoriev I.V."/>
            <person name="Crouch J.A."/>
            <person name="De Vries R.P."/>
            <person name="Sukno S.A."/>
            <person name="Thon M.R."/>
        </authorList>
    </citation>
    <scope>NUCLEOTIDE SEQUENCE</scope>
    <source>
        <strain evidence="1">CBS 193.32</strain>
    </source>
</reference>
<keyword evidence="2" id="KW-1185">Reference proteome</keyword>
<comment type="caution">
    <text evidence="1">The sequence shown here is derived from an EMBL/GenBank/DDBJ whole genome shotgun (WGS) entry which is preliminary data.</text>
</comment>
<dbReference type="RefSeq" id="XP_060430485.1">
    <property type="nucleotide sequence ID" value="XM_060581000.1"/>
</dbReference>
<name>A0AAJ0AM89_9PEZI</name>
<sequence length="106" mass="12382">MKRSEWHGQRSHFRFLIAFVEDKERVRFVPCAMATPNSIKAAREAVANIAKEHGYVAQDKLQKIPLELRREIEQAFFWKDQMIGSSVIILAKNLYSSKARFVFELL</sequence>
<gene>
    <name evidence="1" type="ORF">BDP55DRAFT_767722</name>
</gene>
<organism evidence="1 2">
    <name type="scientific">Colletotrichum godetiae</name>
    <dbReference type="NCBI Taxonomy" id="1209918"/>
    <lineage>
        <taxon>Eukaryota</taxon>
        <taxon>Fungi</taxon>
        <taxon>Dikarya</taxon>
        <taxon>Ascomycota</taxon>
        <taxon>Pezizomycotina</taxon>
        <taxon>Sordariomycetes</taxon>
        <taxon>Hypocreomycetidae</taxon>
        <taxon>Glomerellales</taxon>
        <taxon>Glomerellaceae</taxon>
        <taxon>Colletotrichum</taxon>
        <taxon>Colletotrichum acutatum species complex</taxon>
    </lineage>
</organism>
<accession>A0AAJ0AM89</accession>
<protein>
    <submittedName>
        <fullName evidence="1">Uncharacterized protein</fullName>
    </submittedName>
</protein>
<proteinExistence type="predicted"/>
<dbReference type="GeneID" id="85465526"/>
<evidence type="ECO:0000313" key="1">
    <source>
        <dbReference type="EMBL" id="KAK1676482.1"/>
    </source>
</evidence>
<dbReference type="AlphaFoldDB" id="A0AAJ0AM89"/>
<dbReference type="Proteomes" id="UP001224890">
    <property type="component" value="Unassembled WGS sequence"/>
</dbReference>
<evidence type="ECO:0000313" key="2">
    <source>
        <dbReference type="Proteomes" id="UP001224890"/>
    </source>
</evidence>
<dbReference type="EMBL" id="JAHMHR010000017">
    <property type="protein sequence ID" value="KAK1676482.1"/>
    <property type="molecule type" value="Genomic_DNA"/>
</dbReference>